<reference evidence="11 12" key="1">
    <citation type="submission" date="2015-12" db="EMBL/GenBank/DDBJ databases">
        <title>Complete genome of Roseateles depolymerans KCTC 42856.</title>
        <authorList>
            <person name="Kim K.M."/>
        </authorList>
    </citation>
    <scope>NUCLEOTIDE SEQUENCE [LARGE SCALE GENOMIC DNA]</scope>
    <source>
        <strain evidence="11 12">KCTC 42856</strain>
    </source>
</reference>
<feature type="transmembrane region" description="Helical" evidence="10">
    <location>
        <begin position="6"/>
        <end position="26"/>
    </location>
</feature>
<comment type="pathway">
    <text evidence="10">Lipid metabolism; phospholipid metabolism.</text>
</comment>
<gene>
    <name evidence="10" type="primary">plsY</name>
    <name evidence="11" type="ORF">RD2015_1629</name>
</gene>
<feature type="transmembrane region" description="Helical" evidence="10">
    <location>
        <begin position="87"/>
        <end position="106"/>
    </location>
</feature>
<evidence type="ECO:0000256" key="9">
    <source>
        <dbReference type="ARBA" id="ARBA00023264"/>
    </source>
</evidence>
<keyword evidence="7 10" id="KW-0472">Membrane</keyword>
<evidence type="ECO:0000256" key="7">
    <source>
        <dbReference type="ARBA" id="ARBA00023136"/>
    </source>
</evidence>
<evidence type="ECO:0000256" key="3">
    <source>
        <dbReference type="ARBA" id="ARBA00022679"/>
    </source>
</evidence>
<evidence type="ECO:0000256" key="10">
    <source>
        <dbReference type="HAMAP-Rule" id="MF_01043"/>
    </source>
</evidence>
<keyword evidence="11" id="KW-0012">Acyltransferase</keyword>
<keyword evidence="2 10" id="KW-0444">Lipid biosynthesis</keyword>
<dbReference type="PANTHER" id="PTHR30309">
    <property type="entry name" value="INNER MEMBRANE PROTEIN YGIH"/>
    <property type="match status" value="1"/>
</dbReference>
<feature type="transmembrane region" description="Helical" evidence="10">
    <location>
        <begin position="55"/>
        <end position="75"/>
    </location>
</feature>
<dbReference type="Pfam" id="PF02660">
    <property type="entry name" value="G3P_acyltransf"/>
    <property type="match status" value="1"/>
</dbReference>
<dbReference type="EC" id="2.3.1.275" evidence="10"/>
<dbReference type="EMBL" id="CP013729">
    <property type="protein sequence ID" value="ALV06114.1"/>
    <property type="molecule type" value="Genomic_DNA"/>
</dbReference>
<dbReference type="HAMAP" id="MF_01043">
    <property type="entry name" value="PlsY"/>
    <property type="match status" value="1"/>
</dbReference>
<name>A0A0U3LI24_9BURK</name>
<dbReference type="RefSeq" id="WP_083525453.1">
    <property type="nucleotide sequence ID" value="NZ_CP013729.1"/>
</dbReference>
<comment type="subunit">
    <text evidence="10">Probably interacts with PlsX.</text>
</comment>
<evidence type="ECO:0000256" key="2">
    <source>
        <dbReference type="ARBA" id="ARBA00022516"/>
    </source>
</evidence>
<comment type="subcellular location">
    <subcellularLocation>
        <location evidence="10">Cell membrane</location>
        <topology evidence="10">Multi-pass membrane protein</topology>
    </subcellularLocation>
</comment>
<dbReference type="NCBIfam" id="TIGR00023">
    <property type="entry name" value="glycerol-3-phosphate 1-O-acyltransferase PlsY"/>
    <property type="match status" value="1"/>
</dbReference>
<dbReference type="GO" id="GO:0008654">
    <property type="term" value="P:phospholipid biosynthetic process"/>
    <property type="evidence" value="ECO:0007669"/>
    <property type="project" value="UniProtKB-UniRule"/>
</dbReference>
<evidence type="ECO:0000256" key="6">
    <source>
        <dbReference type="ARBA" id="ARBA00023098"/>
    </source>
</evidence>
<dbReference type="AlphaFoldDB" id="A0A0U3LI24"/>
<keyword evidence="3 10" id="KW-0808">Transferase</keyword>
<dbReference type="OrthoDB" id="9777124at2"/>
<dbReference type="STRING" id="76731.RD2015_1629"/>
<feature type="transmembrane region" description="Helical" evidence="10">
    <location>
        <begin position="118"/>
        <end position="143"/>
    </location>
</feature>
<evidence type="ECO:0000256" key="8">
    <source>
        <dbReference type="ARBA" id="ARBA00023209"/>
    </source>
</evidence>
<accession>A0A0U3LI24</accession>
<keyword evidence="9 10" id="KW-1208">Phospholipid metabolism</keyword>
<dbReference type="GO" id="GO:0005886">
    <property type="term" value="C:plasma membrane"/>
    <property type="evidence" value="ECO:0007669"/>
    <property type="project" value="UniProtKB-SubCell"/>
</dbReference>
<evidence type="ECO:0000313" key="11">
    <source>
        <dbReference type="EMBL" id="ALV06114.1"/>
    </source>
</evidence>
<dbReference type="SMART" id="SM01207">
    <property type="entry name" value="G3P_acyltransf"/>
    <property type="match status" value="1"/>
</dbReference>
<comment type="catalytic activity">
    <reaction evidence="10">
        <text>an acyl phosphate + sn-glycerol 3-phosphate = a 1-acyl-sn-glycero-3-phosphate + phosphate</text>
        <dbReference type="Rhea" id="RHEA:34075"/>
        <dbReference type="ChEBI" id="CHEBI:43474"/>
        <dbReference type="ChEBI" id="CHEBI:57597"/>
        <dbReference type="ChEBI" id="CHEBI:57970"/>
        <dbReference type="ChEBI" id="CHEBI:59918"/>
        <dbReference type="EC" id="2.3.1.275"/>
    </reaction>
</comment>
<keyword evidence="1 10" id="KW-1003">Cell membrane</keyword>
<protein>
    <recommendedName>
        <fullName evidence="10">Glycerol-3-phosphate acyltransferase</fullName>
    </recommendedName>
    <alternativeName>
        <fullName evidence="10">Acyl-PO4 G3P acyltransferase</fullName>
    </alternativeName>
    <alternativeName>
        <fullName evidence="10">Acyl-phosphate--glycerol-3-phosphate acyltransferase</fullName>
    </alternativeName>
    <alternativeName>
        <fullName evidence="10">G3P acyltransferase</fullName>
        <shortName evidence="10">GPAT</shortName>
        <ecNumber evidence="10">2.3.1.275</ecNumber>
    </alternativeName>
    <alternativeName>
        <fullName evidence="10">Lysophosphatidic acid synthase</fullName>
        <shortName evidence="10">LPA synthase</shortName>
    </alternativeName>
</protein>
<keyword evidence="5 10" id="KW-1133">Transmembrane helix</keyword>
<keyword evidence="4 10" id="KW-0812">Transmembrane</keyword>
<comment type="function">
    <text evidence="10">Catalyzes the transfer of an acyl group from acyl-phosphate (acyl-PO(4)) to glycerol-3-phosphate (G3P) to form lysophosphatidic acid (LPA). This enzyme utilizes acyl-phosphate as fatty acyl donor, but not acyl-CoA or acyl-ACP.</text>
</comment>
<evidence type="ECO:0000256" key="4">
    <source>
        <dbReference type="ARBA" id="ARBA00022692"/>
    </source>
</evidence>
<dbReference type="KEGG" id="rdp:RD2015_1629"/>
<evidence type="ECO:0000256" key="1">
    <source>
        <dbReference type="ARBA" id="ARBA00022475"/>
    </source>
</evidence>
<feature type="transmembrane region" description="Helical" evidence="10">
    <location>
        <begin position="163"/>
        <end position="183"/>
    </location>
</feature>
<dbReference type="PATRIC" id="fig|76731.3.peg.1669"/>
<keyword evidence="12" id="KW-1185">Reference proteome</keyword>
<dbReference type="UniPathway" id="UPA00085"/>
<keyword evidence="6 10" id="KW-0443">Lipid metabolism</keyword>
<dbReference type="PANTHER" id="PTHR30309:SF0">
    <property type="entry name" value="GLYCEROL-3-PHOSPHATE ACYLTRANSFERASE-RELATED"/>
    <property type="match status" value="1"/>
</dbReference>
<dbReference type="Proteomes" id="UP000060699">
    <property type="component" value="Chromosome"/>
</dbReference>
<keyword evidence="8 10" id="KW-0594">Phospholipid biosynthesis</keyword>
<dbReference type="GO" id="GO:0043772">
    <property type="term" value="F:acyl-phosphate glycerol-3-phosphate acyltransferase activity"/>
    <property type="evidence" value="ECO:0007669"/>
    <property type="project" value="UniProtKB-UniRule"/>
</dbReference>
<dbReference type="InterPro" id="IPR003811">
    <property type="entry name" value="G3P_acylTferase_PlsY"/>
</dbReference>
<proteinExistence type="inferred from homology"/>
<comment type="similarity">
    <text evidence="10">Belongs to the PlsY family.</text>
</comment>
<evidence type="ECO:0000313" key="12">
    <source>
        <dbReference type="Proteomes" id="UP000060699"/>
    </source>
</evidence>
<evidence type="ECO:0000256" key="5">
    <source>
        <dbReference type="ARBA" id="ARBA00022989"/>
    </source>
</evidence>
<sequence length="244" mass="25464">MQDVLFSVGAIIAGYLFGSLSFAVIISRMMGLSDPRSYGSGNPGATNVLRSGNKAAAILTLLFDALKGFVPVLLVQHYGAPYGMEQGVAALVGLAAFIGHLWPVFFRFQGGKGVATAAGVLLAINPWLGLATLLTWIIIAYFFRYSSLASISAAVFAPFYEMLIWGVGPELIAIVLMSLLLIWRHEANIRKLMAGTESKLGQKAAGAHGAGGAAKTGPAGHAGHAGKAGKAKAHAPSHSKHHSK</sequence>
<organism evidence="11 12">
    <name type="scientific">Roseateles depolymerans</name>
    <dbReference type="NCBI Taxonomy" id="76731"/>
    <lineage>
        <taxon>Bacteria</taxon>
        <taxon>Pseudomonadati</taxon>
        <taxon>Pseudomonadota</taxon>
        <taxon>Betaproteobacteria</taxon>
        <taxon>Burkholderiales</taxon>
        <taxon>Sphaerotilaceae</taxon>
        <taxon>Roseateles</taxon>
    </lineage>
</organism>